<evidence type="ECO:0000256" key="1">
    <source>
        <dbReference type="ARBA" id="ARBA00023015"/>
    </source>
</evidence>
<dbReference type="SUPFAM" id="SSF46785">
    <property type="entry name" value="Winged helix' DNA-binding domain"/>
    <property type="match status" value="1"/>
</dbReference>
<dbReference type="PANTHER" id="PTHR30136:SF33">
    <property type="entry name" value="TRANSCRIPTIONAL REGULATORY PROTEIN"/>
    <property type="match status" value="1"/>
</dbReference>
<dbReference type="Proteomes" id="UP000219621">
    <property type="component" value="Unassembled WGS sequence"/>
</dbReference>
<dbReference type="InterPro" id="IPR014757">
    <property type="entry name" value="Tscrpt_reg_IclR_C"/>
</dbReference>
<dbReference type="PROSITE" id="PS51077">
    <property type="entry name" value="HTH_ICLR"/>
    <property type="match status" value="1"/>
</dbReference>
<dbReference type="GO" id="GO:0003677">
    <property type="term" value="F:DNA binding"/>
    <property type="evidence" value="ECO:0007669"/>
    <property type="project" value="UniProtKB-KW"/>
</dbReference>
<sequence>MRKRHQVPDLTRAIDPTERDPQFVTALSRGLEVLRAFRQTDKALGNQDIAARTGLPKPTVSRLTYTLSRLGYLSYLPDVGKYRLGIGVLSLGFTCLGSIGVRDVARPLMQEMADYSGVSVALGTRDRMSMVYVECCRGDSAITLALDVGSHIKLGTSGMGRAYLAGLPDDERRHLMDLLAAHEGDRWPRVRDGIEQAVEDLNTRGFCLSAGDWKSEVYAVGVPLRVGEGSLAFALNCGGPAYMLPRERLVDDIGPRLVAVGDRIRQTMGVVRP</sequence>
<dbReference type="Gene3D" id="1.10.10.10">
    <property type="entry name" value="Winged helix-like DNA-binding domain superfamily/Winged helix DNA-binding domain"/>
    <property type="match status" value="1"/>
</dbReference>
<evidence type="ECO:0000259" key="5">
    <source>
        <dbReference type="PROSITE" id="PS51078"/>
    </source>
</evidence>
<reference evidence="6 7" key="1">
    <citation type="submission" date="2017-09" db="EMBL/GenBank/DDBJ databases">
        <authorList>
            <person name="Ehlers B."/>
            <person name="Leendertz F.H."/>
        </authorList>
    </citation>
    <scope>NUCLEOTIDE SEQUENCE [LARGE SCALE GENOMIC DNA]</scope>
    <source>
        <strain evidence="6 7">USBA 140</strain>
    </source>
</reference>
<gene>
    <name evidence="6" type="ORF">SAMN05421508_10969</name>
</gene>
<evidence type="ECO:0000313" key="6">
    <source>
        <dbReference type="EMBL" id="SOD99572.1"/>
    </source>
</evidence>
<protein>
    <submittedName>
        <fullName evidence="6">Transcriptional regulator, IclR family</fullName>
    </submittedName>
</protein>
<dbReference type="Pfam" id="PF01614">
    <property type="entry name" value="IclR_C"/>
    <property type="match status" value="1"/>
</dbReference>
<feature type="domain" description="IclR-ED" evidence="5">
    <location>
        <begin position="87"/>
        <end position="270"/>
    </location>
</feature>
<dbReference type="GO" id="GO:0003700">
    <property type="term" value="F:DNA-binding transcription factor activity"/>
    <property type="evidence" value="ECO:0007669"/>
    <property type="project" value="TreeGrafter"/>
</dbReference>
<dbReference type="GO" id="GO:0045892">
    <property type="term" value="P:negative regulation of DNA-templated transcription"/>
    <property type="evidence" value="ECO:0007669"/>
    <property type="project" value="TreeGrafter"/>
</dbReference>
<evidence type="ECO:0000259" key="4">
    <source>
        <dbReference type="PROSITE" id="PS51077"/>
    </source>
</evidence>
<evidence type="ECO:0000313" key="7">
    <source>
        <dbReference type="Proteomes" id="UP000219621"/>
    </source>
</evidence>
<evidence type="ECO:0000256" key="3">
    <source>
        <dbReference type="ARBA" id="ARBA00023163"/>
    </source>
</evidence>
<accession>A0A286GVP6</accession>
<keyword evidence="1" id="KW-0805">Transcription regulation</keyword>
<evidence type="ECO:0000256" key="2">
    <source>
        <dbReference type="ARBA" id="ARBA00023125"/>
    </source>
</evidence>
<dbReference type="InterPro" id="IPR050707">
    <property type="entry name" value="HTH_MetabolicPath_Reg"/>
</dbReference>
<dbReference type="SMART" id="SM00346">
    <property type="entry name" value="HTH_ICLR"/>
    <property type="match status" value="1"/>
</dbReference>
<dbReference type="Pfam" id="PF09339">
    <property type="entry name" value="HTH_IclR"/>
    <property type="match status" value="1"/>
</dbReference>
<keyword evidence="2" id="KW-0238">DNA-binding</keyword>
<dbReference type="InterPro" id="IPR005471">
    <property type="entry name" value="Tscrpt_reg_IclR_N"/>
</dbReference>
<dbReference type="InterPro" id="IPR029016">
    <property type="entry name" value="GAF-like_dom_sf"/>
</dbReference>
<organism evidence="6 7">
    <name type="scientific">Caenispirillum bisanense</name>
    <dbReference type="NCBI Taxonomy" id="414052"/>
    <lineage>
        <taxon>Bacteria</taxon>
        <taxon>Pseudomonadati</taxon>
        <taxon>Pseudomonadota</taxon>
        <taxon>Alphaproteobacteria</taxon>
        <taxon>Rhodospirillales</taxon>
        <taxon>Novispirillaceae</taxon>
        <taxon>Caenispirillum</taxon>
    </lineage>
</organism>
<dbReference type="SUPFAM" id="SSF55781">
    <property type="entry name" value="GAF domain-like"/>
    <property type="match status" value="1"/>
</dbReference>
<dbReference type="RefSeq" id="WP_245913537.1">
    <property type="nucleotide sequence ID" value="NZ_OCNJ01000009.1"/>
</dbReference>
<dbReference type="AlphaFoldDB" id="A0A286GVP6"/>
<feature type="domain" description="HTH iclR-type" evidence="4">
    <location>
        <begin position="24"/>
        <end position="86"/>
    </location>
</feature>
<dbReference type="PROSITE" id="PS51078">
    <property type="entry name" value="ICLR_ED"/>
    <property type="match status" value="1"/>
</dbReference>
<keyword evidence="3" id="KW-0804">Transcription</keyword>
<dbReference type="EMBL" id="OCNJ01000009">
    <property type="protein sequence ID" value="SOD99572.1"/>
    <property type="molecule type" value="Genomic_DNA"/>
</dbReference>
<keyword evidence="7" id="KW-1185">Reference proteome</keyword>
<name>A0A286GVP6_9PROT</name>
<dbReference type="InterPro" id="IPR036390">
    <property type="entry name" value="WH_DNA-bd_sf"/>
</dbReference>
<dbReference type="PANTHER" id="PTHR30136">
    <property type="entry name" value="HELIX-TURN-HELIX TRANSCRIPTIONAL REGULATOR, ICLR FAMILY"/>
    <property type="match status" value="1"/>
</dbReference>
<dbReference type="InterPro" id="IPR036388">
    <property type="entry name" value="WH-like_DNA-bd_sf"/>
</dbReference>
<dbReference type="Gene3D" id="3.30.450.40">
    <property type="match status" value="1"/>
</dbReference>
<proteinExistence type="predicted"/>